<organism evidence="1">
    <name type="scientific">uncultured Caudovirales phage</name>
    <dbReference type="NCBI Taxonomy" id="2100421"/>
    <lineage>
        <taxon>Viruses</taxon>
        <taxon>Duplodnaviria</taxon>
        <taxon>Heunggongvirae</taxon>
        <taxon>Uroviricota</taxon>
        <taxon>Caudoviricetes</taxon>
        <taxon>Peduoviridae</taxon>
        <taxon>Maltschvirus</taxon>
        <taxon>Maltschvirus maltsch</taxon>
    </lineage>
</organism>
<proteinExistence type="predicted"/>
<protein>
    <submittedName>
        <fullName evidence="1">Uncharacterized protein</fullName>
    </submittedName>
</protein>
<dbReference type="EMBL" id="LR798199">
    <property type="protein sequence ID" value="CAB5156068.1"/>
    <property type="molecule type" value="Genomic_DNA"/>
</dbReference>
<sequence length="71" mass="7662">MDVYIVMLRNKSGNGAVITDLCEDLTSATLMAEFRVSKQAGHDYQVLGMNIISANKVLSIVNGRSTGARTD</sequence>
<accession>A0A6J7WA79</accession>
<evidence type="ECO:0000313" key="1">
    <source>
        <dbReference type="EMBL" id="CAB5156068.1"/>
    </source>
</evidence>
<gene>
    <name evidence="1" type="ORF">UFOVP150_46</name>
</gene>
<reference evidence="1" key="1">
    <citation type="submission" date="2020-05" db="EMBL/GenBank/DDBJ databases">
        <authorList>
            <person name="Chiriac C."/>
            <person name="Salcher M."/>
            <person name="Ghai R."/>
            <person name="Kavagutti S V."/>
        </authorList>
    </citation>
    <scope>NUCLEOTIDE SEQUENCE</scope>
</reference>
<name>A0A6J7WA79_9CAUD</name>